<dbReference type="PANTHER" id="PTHR23079:SF55">
    <property type="entry name" value="RNA-DIRECTED RNA POLYMERASE"/>
    <property type="match status" value="1"/>
</dbReference>
<accession>A0A183HX59</accession>
<sequence length="123" mass="14169">MKVARFLPGMMFDENDATEELSSRLSLPIDFHQLHSSGITFTNEPFFRSLLLAVHRYNIKLHLSKSKIFLPGSMGRTMYGVIDDTGLLQYGQVFLQYSPSVRYVSGKKIVYTGKILYFYNNPY</sequence>
<evidence type="ECO:0000313" key="4">
    <source>
        <dbReference type="Proteomes" id="UP000267606"/>
    </source>
</evidence>
<dbReference type="InterPro" id="IPR057596">
    <property type="entry name" value="RDRP_core"/>
</dbReference>
<dbReference type="AlphaFoldDB" id="A0A183HX59"/>
<keyword evidence="1" id="KW-0548">Nucleotidyltransferase</keyword>
<dbReference type="GO" id="GO:0031380">
    <property type="term" value="C:nuclear RNA-directed RNA polymerase complex"/>
    <property type="evidence" value="ECO:0007669"/>
    <property type="project" value="TreeGrafter"/>
</dbReference>
<reference evidence="3 4" key="2">
    <citation type="submission" date="2018-11" db="EMBL/GenBank/DDBJ databases">
        <authorList>
            <consortium name="Pathogen Informatics"/>
        </authorList>
    </citation>
    <scope>NUCLEOTIDE SEQUENCE [LARGE SCALE GENOMIC DNA]</scope>
</reference>
<gene>
    <name evidence="3" type="ORF">OFLC_LOCUS12069</name>
</gene>
<dbReference type="Proteomes" id="UP000267606">
    <property type="component" value="Unassembled WGS sequence"/>
</dbReference>
<organism evidence="5">
    <name type="scientific">Onchocerca flexuosa</name>
    <dbReference type="NCBI Taxonomy" id="387005"/>
    <lineage>
        <taxon>Eukaryota</taxon>
        <taxon>Metazoa</taxon>
        <taxon>Ecdysozoa</taxon>
        <taxon>Nematoda</taxon>
        <taxon>Chromadorea</taxon>
        <taxon>Rhabditida</taxon>
        <taxon>Spirurina</taxon>
        <taxon>Spiruromorpha</taxon>
        <taxon>Filarioidea</taxon>
        <taxon>Onchocercidae</taxon>
        <taxon>Onchocerca</taxon>
    </lineage>
</organism>
<dbReference type="PANTHER" id="PTHR23079">
    <property type="entry name" value="RNA-DEPENDENT RNA POLYMERASE"/>
    <property type="match status" value="1"/>
</dbReference>
<dbReference type="EMBL" id="UZAJ01018247">
    <property type="protein sequence ID" value="VDO81616.1"/>
    <property type="molecule type" value="Genomic_DNA"/>
</dbReference>
<name>A0A183HX59_9BILA</name>
<evidence type="ECO:0000313" key="5">
    <source>
        <dbReference type="WBParaSite" id="OFLC_0001207101-mRNA-1"/>
    </source>
</evidence>
<dbReference type="Pfam" id="PF05183">
    <property type="entry name" value="RdRP"/>
    <property type="match status" value="1"/>
</dbReference>
<dbReference type="EC" id="2.7.7.48" evidence="1"/>
<dbReference type="GO" id="GO:0003723">
    <property type="term" value="F:RNA binding"/>
    <property type="evidence" value="ECO:0007669"/>
    <property type="project" value="UniProtKB-KW"/>
</dbReference>
<dbReference type="GO" id="GO:0030422">
    <property type="term" value="P:siRNA processing"/>
    <property type="evidence" value="ECO:0007669"/>
    <property type="project" value="TreeGrafter"/>
</dbReference>
<feature type="domain" description="RDRP core" evidence="2">
    <location>
        <begin position="24"/>
        <end position="115"/>
    </location>
</feature>
<reference evidence="5" key="1">
    <citation type="submission" date="2016-06" db="UniProtKB">
        <authorList>
            <consortium name="WormBaseParasite"/>
        </authorList>
    </citation>
    <scope>IDENTIFICATION</scope>
</reference>
<keyword evidence="1" id="KW-0808">Transferase</keyword>
<protein>
    <recommendedName>
        <fullName evidence="1">RNA-dependent RNA polymerase</fullName>
        <ecNumber evidence="1">2.7.7.48</ecNumber>
    </recommendedName>
</protein>
<proteinExistence type="inferred from homology"/>
<evidence type="ECO:0000313" key="3">
    <source>
        <dbReference type="EMBL" id="VDO81616.1"/>
    </source>
</evidence>
<comment type="similarity">
    <text evidence="1">Belongs to the RdRP family.</text>
</comment>
<comment type="catalytic activity">
    <reaction evidence="1">
        <text>RNA(n) + a ribonucleoside 5'-triphosphate = RNA(n+1) + diphosphate</text>
        <dbReference type="Rhea" id="RHEA:21248"/>
        <dbReference type="Rhea" id="RHEA-COMP:14527"/>
        <dbReference type="Rhea" id="RHEA-COMP:17342"/>
        <dbReference type="ChEBI" id="CHEBI:33019"/>
        <dbReference type="ChEBI" id="CHEBI:61557"/>
        <dbReference type="ChEBI" id="CHEBI:140395"/>
        <dbReference type="EC" id="2.7.7.48"/>
    </reaction>
</comment>
<dbReference type="GO" id="GO:0003968">
    <property type="term" value="F:RNA-directed RNA polymerase activity"/>
    <property type="evidence" value="ECO:0007669"/>
    <property type="project" value="UniProtKB-KW"/>
</dbReference>
<evidence type="ECO:0000256" key="1">
    <source>
        <dbReference type="RuleBase" id="RU363098"/>
    </source>
</evidence>
<keyword evidence="1" id="KW-0696">RNA-directed RNA polymerase</keyword>
<keyword evidence="1" id="KW-0694">RNA-binding</keyword>
<evidence type="ECO:0000259" key="2">
    <source>
        <dbReference type="Pfam" id="PF05183"/>
    </source>
</evidence>
<keyword evidence="4" id="KW-1185">Reference proteome</keyword>
<dbReference type="WBParaSite" id="OFLC_0001207101-mRNA-1">
    <property type="protein sequence ID" value="OFLC_0001207101-mRNA-1"/>
    <property type="gene ID" value="OFLC_0001207101"/>
</dbReference>
<dbReference type="STRING" id="387005.A0A183HX59"/>
<dbReference type="InterPro" id="IPR007855">
    <property type="entry name" value="RDRP"/>
</dbReference>